<evidence type="ECO:0000256" key="3">
    <source>
        <dbReference type="ARBA" id="ARBA00022777"/>
    </source>
</evidence>
<evidence type="ECO:0000256" key="7">
    <source>
        <dbReference type="SAM" id="SignalP"/>
    </source>
</evidence>
<evidence type="ECO:0000256" key="5">
    <source>
        <dbReference type="SAM" id="MobiDB-lite"/>
    </source>
</evidence>
<feature type="compositionally biased region" description="Basic and acidic residues" evidence="5">
    <location>
        <begin position="1205"/>
        <end position="1225"/>
    </location>
</feature>
<dbReference type="InterPro" id="IPR011009">
    <property type="entry name" value="Kinase-like_dom_sf"/>
</dbReference>
<feature type="chain" id="PRO_5046301174" description="Protein kinase domain-containing protein" evidence="7">
    <location>
        <begin position="19"/>
        <end position="1334"/>
    </location>
</feature>
<sequence>MSINTLLLILSQLLTVQASQDQMLKSLSLFLKKETRKLNENGNKSIPLLMEGHYIGNKIDISDETIELSGSSSAPSRRTRIEIGGDLISPSGSKNDEKMMNRNAGTDENYLFWLQNSSLLLKSLVLSLVDNFEETGRSGQKNEDARLAIVSDSMLRIADSVVAVSGSSSAIVISSPHMCSPTMATSVVVENSQIWNDVGAMRGVVETCRFGGAGGSRSISIVGCSFDSHAILGKDGIGLSLTGTPRKSEGDIGRLSSSLIDCSFVNMSSIGSSHLPHAPHLNQKMLGCVVSLTSSHLSGSTIRDMNDGGSVLCSNSSFSSLLSSPHDNTDPSIILPDGDKPVFSSSDKFVIASSSGLDSSSASFSHCHFVSDPTPSPTRPLSFNSYPGSVTVHSCSFTNAVLDDHHGGALYILLQVTPATNEAKIENCNFTDCSAKELGGGLYLLTTAVVTVTGCRCEGCSLSTHTGGQSGGGMYLRLTSTPSSTVRDLYFEGCSSTSYGGGLAVVDVKIDHILTSLSFKWCSATNLNGMGVGGGMHILCSVSNEDIADLLHLKFEDCSARNQGGGLGATLNSGSLSLTDCKFSSCNLTGSGSGLGMGGGLFSMISLSTLSMTRCQFIDCESHTLGGAVLAQVCGFQMLNCSVEQCHTESTGAVCIMPLFDSPITLTNTLFVGNTVSDNPTYFDMMGVINAVQFADFHIEDQMAASPTDVTISNCWTTSPISAGMYSMGMDYTRVFNDAFQKMGPYLTEKVEASLDVVSGRIDVTVRGKVPLESQIYQVTLKEADGESQMTGQLKFSGGVGSLQMSSNLKLHFSTSYTITSIVGVIPTGSVSNDISITTEAWAFNRAGSLDPYSFTTPAEPPTLVASSAHLTEKSQPFAFIIVMFDREVSGSYEIVVEEGGKDEKITVTVDGTSFEGESQTMRVVGEDRVLTHDTTYTIKSIVPSEGNEMVTTVWMNKTITFTIPESLFVPPEDPKDPTDPEPEDPNGKKALSPETKALLSWLIPLVACLLLAVLVLIVVVVLVNRRKKNNQQAQEEMQDQVQFQVEDKMEVVDPNSTNQIIHSDGKSHSAFNSSSDRLPNANNTQEGMKSQTETECVEVMTCSGGFEISAAPITNTLYSVLHKEHKEIGKRIIGMQIVSGLKQVVANRGWSDVLTRLSSHWILIDASGNVQLKLQMNASEAEQEATQTQVQNPNMAGNGNEQNVNERSEPTRHSGNDKSGMDGLRWRAPEVVGSKGGHVDGHKASVFSLGLILWEIETGQVPFGELDAVNAQRQSGTGTPPKMESLKDEEFITLIHRCVSVDPEQRPTLTEVGEFLSSHPDETIGGSGNEMKE</sequence>
<protein>
    <recommendedName>
        <fullName evidence="8">Protein kinase domain-containing protein</fullName>
    </recommendedName>
</protein>
<name>A0ABQ9XEI7_9EUKA</name>
<keyword evidence="6" id="KW-1133">Transmembrane helix</keyword>
<feature type="transmembrane region" description="Helical" evidence="6">
    <location>
        <begin position="999"/>
        <end position="1024"/>
    </location>
</feature>
<dbReference type="PANTHER" id="PTHR44329">
    <property type="entry name" value="SERINE/THREONINE-PROTEIN KINASE TNNI3K-RELATED"/>
    <property type="match status" value="1"/>
</dbReference>
<evidence type="ECO:0000256" key="4">
    <source>
        <dbReference type="ARBA" id="ARBA00022840"/>
    </source>
</evidence>
<feature type="region of interest" description="Disordered" evidence="5">
    <location>
        <begin position="967"/>
        <end position="991"/>
    </location>
</feature>
<evidence type="ECO:0000259" key="8">
    <source>
        <dbReference type="PROSITE" id="PS50011"/>
    </source>
</evidence>
<dbReference type="SUPFAM" id="SSF51126">
    <property type="entry name" value="Pectin lyase-like"/>
    <property type="match status" value="1"/>
</dbReference>
<feature type="compositionally biased region" description="Polar residues" evidence="5">
    <location>
        <begin position="1191"/>
        <end position="1204"/>
    </location>
</feature>
<keyword evidence="4" id="KW-0067">ATP-binding</keyword>
<feature type="region of interest" description="Disordered" evidence="5">
    <location>
        <begin position="1059"/>
        <end position="1092"/>
    </location>
</feature>
<evidence type="ECO:0000256" key="1">
    <source>
        <dbReference type="ARBA" id="ARBA00022679"/>
    </source>
</evidence>
<dbReference type="InterPro" id="IPR011050">
    <property type="entry name" value="Pectin_lyase_fold/virulence"/>
</dbReference>
<dbReference type="EMBL" id="JARBJD010000149">
    <property type="protein sequence ID" value="KAK2949805.1"/>
    <property type="molecule type" value="Genomic_DNA"/>
</dbReference>
<proteinExistence type="predicted"/>
<accession>A0ABQ9XEI7</accession>
<evidence type="ECO:0000313" key="10">
    <source>
        <dbReference type="Proteomes" id="UP001281761"/>
    </source>
</evidence>
<comment type="caution">
    <text evidence="9">The sequence shown here is derived from an EMBL/GenBank/DDBJ whole genome shotgun (WGS) entry which is preliminary data.</text>
</comment>
<dbReference type="SUPFAM" id="SSF56112">
    <property type="entry name" value="Protein kinase-like (PK-like)"/>
    <property type="match status" value="1"/>
</dbReference>
<dbReference type="Pfam" id="PF00069">
    <property type="entry name" value="Pkinase"/>
    <property type="match status" value="1"/>
</dbReference>
<keyword evidence="7" id="KW-0732">Signal</keyword>
<feature type="region of interest" description="Disordered" evidence="5">
    <location>
        <begin position="1312"/>
        <end position="1334"/>
    </location>
</feature>
<keyword evidence="1" id="KW-0808">Transferase</keyword>
<feature type="region of interest" description="Disordered" evidence="5">
    <location>
        <begin position="1179"/>
        <end position="1225"/>
    </location>
</feature>
<evidence type="ECO:0000256" key="2">
    <source>
        <dbReference type="ARBA" id="ARBA00022741"/>
    </source>
</evidence>
<evidence type="ECO:0000313" key="9">
    <source>
        <dbReference type="EMBL" id="KAK2949805.1"/>
    </source>
</evidence>
<dbReference type="PROSITE" id="PS50011">
    <property type="entry name" value="PROTEIN_KINASE_DOM"/>
    <property type="match status" value="1"/>
</dbReference>
<keyword evidence="10" id="KW-1185">Reference proteome</keyword>
<evidence type="ECO:0000256" key="6">
    <source>
        <dbReference type="SAM" id="Phobius"/>
    </source>
</evidence>
<feature type="compositionally biased region" description="Polar residues" evidence="5">
    <location>
        <begin position="1070"/>
        <end position="1092"/>
    </location>
</feature>
<feature type="domain" description="Protein kinase" evidence="8">
    <location>
        <begin position="940"/>
        <end position="1323"/>
    </location>
</feature>
<gene>
    <name evidence="9" type="ORF">BLNAU_15287</name>
</gene>
<feature type="signal peptide" evidence="7">
    <location>
        <begin position="1"/>
        <end position="18"/>
    </location>
</feature>
<keyword evidence="6" id="KW-0472">Membrane</keyword>
<dbReference type="Gene3D" id="1.10.510.10">
    <property type="entry name" value="Transferase(Phosphotransferase) domain 1"/>
    <property type="match status" value="1"/>
</dbReference>
<dbReference type="Proteomes" id="UP001281761">
    <property type="component" value="Unassembled WGS sequence"/>
</dbReference>
<dbReference type="InterPro" id="IPR000719">
    <property type="entry name" value="Prot_kinase_dom"/>
</dbReference>
<dbReference type="PANTHER" id="PTHR44329:SF288">
    <property type="entry name" value="MITOGEN-ACTIVATED PROTEIN KINASE KINASE KINASE 20"/>
    <property type="match status" value="1"/>
</dbReference>
<dbReference type="SMART" id="SM00220">
    <property type="entry name" value="S_TKc"/>
    <property type="match status" value="1"/>
</dbReference>
<keyword evidence="2" id="KW-0547">Nucleotide-binding</keyword>
<reference evidence="9 10" key="1">
    <citation type="journal article" date="2022" name="bioRxiv">
        <title>Genomics of Preaxostyla Flagellates Illuminates Evolutionary Transitions and the Path Towards Mitochondrial Loss.</title>
        <authorList>
            <person name="Novak L.V.F."/>
            <person name="Treitli S.C."/>
            <person name="Pyrih J."/>
            <person name="Halakuc P."/>
            <person name="Pipaliya S.V."/>
            <person name="Vacek V."/>
            <person name="Brzon O."/>
            <person name="Soukal P."/>
            <person name="Eme L."/>
            <person name="Dacks J.B."/>
            <person name="Karnkowska A."/>
            <person name="Elias M."/>
            <person name="Hampl V."/>
        </authorList>
    </citation>
    <scope>NUCLEOTIDE SEQUENCE [LARGE SCALE GENOMIC DNA]</scope>
    <source>
        <strain evidence="9">NAU3</strain>
        <tissue evidence="9">Gut</tissue>
    </source>
</reference>
<dbReference type="InterPro" id="IPR051681">
    <property type="entry name" value="Ser/Thr_Kinases-Pseudokinases"/>
</dbReference>
<keyword evidence="3" id="KW-0418">Kinase</keyword>
<organism evidence="9 10">
    <name type="scientific">Blattamonas nauphoetae</name>
    <dbReference type="NCBI Taxonomy" id="2049346"/>
    <lineage>
        <taxon>Eukaryota</taxon>
        <taxon>Metamonada</taxon>
        <taxon>Preaxostyla</taxon>
        <taxon>Oxymonadida</taxon>
        <taxon>Blattamonas</taxon>
    </lineage>
</organism>
<keyword evidence="6" id="KW-0812">Transmembrane</keyword>